<dbReference type="InterPro" id="IPR011330">
    <property type="entry name" value="Glyco_hydro/deAcase_b/a-brl"/>
</dbReference>
<keyword evidence="2" id="KW-0119">Carbohydrate metabolism</keyword>
<gene>
    <name evidence="4" type="ORF">ESZ00_08980</name>
</gene>
<dbReference type="InterPro" id="IPR021923">
    <property type="entry name" value="DUF3536"/>
</dbReference>
<dbReference type="Pfam" id="PF03065">
    <property type="entry name" value="Glyco_hydro_57"/>
    <property type="match status" value="1"/>
</dbReference>
<dbReference type="GO" id="GO:0005975">
    <property type="term" value="P:carbohydrate metabolic process"/>
    <property type="evidence" value="ECO:0007669"/>
    <property type="project" value="InterPro"/>
</dbReference>
<dbReference type="Gene3D" id="3.20.110.20">
    <property type="match status" value="1"/>
</dbReference>
<proteinExistence type="inferred from homology"/>
<keyword evidence="5" id="KW-1185">Reference proteome</keyword>
<evidence type="ECO:0000259" key="3">
    <source>
        <dbReference type="Pfam" id="PF03065"/>
    </source>
</evidence>
<dbReference type="Proteomes" id="UP000290253">
    <property type="component" value="Unassembled WGS sequence"/>
</dbReference>
<comment type="similarity">
    <text evidence="1">Belongs to the glycosyl hydrolase 57 family.</text>
</comment>
<protein>
    <submittedName>
        <fullName evidence="4">DUF3536 domain-containing protein</fullName>
    </submittedName>
</protein>
<dbReference type="GO" id="GO:0003824">
    <property type="term" value="F:catalytic activity"/>
    <property type="evidence" value="ECO:0007669"/>
    <property type="project" value="InterPro"/>
</dbReference>
<evidence type="ECO:0000256" key="2">
    <source>
        <dbReference type="ARBA" id="ARBA00023277"/>
    </source>
</evidence>
<organism evidence="4 5">
    <name type="scientific">Silvibacterium dinghuense</name>
    <dbReference type="NCBI Taxonomy" id="1560006"/>
    <lineage>
        <taxon>Bacteria</taxon>
        <taxon>Pseudomonadati</taxon>
        <taxon>Acidobacteriota</taxon>
        <taxon>Terriglobia</taxon>
        <taxon>Terriglobales</taxon>
        <taxon>Acidobacteriaceae</taxon>
        <taxon>Silvibacterium</taxon>
    </lineage>
</organism>
<dbReference type="RefSeq" id="WP_129207746.1">
    <property type="nucleotide sequence ID" value="NZ_BMGU01000001.1"/>
</dbReference>
<dbReference type="AlphaFoldDB" id="A0A4Q1SKH2"/>
<evidence type="ECO:0000256" key="1">
    <source>
        <dbReference type="ARBA" id="ARBA00006821"/>
    </source>
</evidence>
<dbReference type="EMBL" id="SDMK01000001">
    <property type="protein sequence ID" value="RXS97967.1"/>
    <property type="molecule type" value="Genomic_DNA"/>
</dbReference>
<dbReference type="Pfam" id="PF12055">
    <property type="entry name" value="DUF3536"/>
    <property type="match status" value="1"/>
</dbReference>
<accession>A0A4Q1SKH2</accession>
<evidence type="ECO:0000313" key="5">
    <source>
        <dbReference type="Proteomes" id="UP000290253"/>
    </source>
</evidence>
<dbReference type="PANTHER" id="PTHR36306:SF3">
    <property type="entry name" value="GLYCOSIDE HYDROLASE FAMILY 57"/>
    <property type="match status" value="1"/>
</dbReference>
<reference evidence="4 5" key="1">
    <citation type="journal article" date="2016" name="Int. J. Syst. Evol. Microbiol.">
        <title>Acidipila dinghuensis sp. nov., an acidobacterium isolated from forest soil.</title>
        <authorList>
            <person name="Jiang Y.W."/>
            <person name="Wang J."/>
            <person name="Chen M.H."/>
            <person name="Lv Y.Y."/>
            <person name="Qiu L.H."/>
        </authorList>
    </citation>
    <scope>NUCLEOTIDE SEQUENCE [LARGE SCALE GENOMIC DNA]</scope>
    <source>
        <strain evidence="4 5">DHOF10</strain>
    </source>
</reference>
<dbReference type="CDD" id="cd10797">
    <property type="entry name" value="GH57N_APU_like_1"/>
    <property type="match status" value="1"/>
</dbReference>
<dbReference type="PANTHER" id="PTHR36306">
    <property type="entry name" value="ALPHA-AMYLASE-RELATED-RELATED"/>
    <property type="match status" value="1"/>
</dbReference>
<evidence type="ECO:0000313" key="4">
    <source>
        <dbReference type="EMBL" id="RXS97967.1"/>
    </source>
</evidence>
<feature type="domain" description="Glycoside hydrolase family 57 N-terminal" evidence="3">
    <location>
        <begin position="79"/>
        <end position="311"/>
    </location>
</feature>
<comment type="caution">
    <text evidence="4">The sequence shown here is derived from an EMBL/GenBank/DDBJ whole genome shotgun (WGS) entry which is preliminary data.</text>
</comment>
<dbReference type="InterPro" id="IPR004300">
    <property type="entry name" value="Glyco_hydro_57_N"/>
</dbReference>
<dbReference type="InterPro" id="IPR052046">
    <property type="entry name" value="GH57_Enzymes"/>
</dbReference>
<dbReference type="SUPFAM" id="SSF88713">
    <property type="entry name" value="Glycoside hydrolase/deacetylase"/>
    <property type="match status" value="1"/>
</dbReference>
<name>A0A4Q1SKH2_9BACT</name>
<dbReference type="OrthoDB" id="9757977at2"/>
<sequence>MPAPERYLCIHGHFYQPPRENPWLETVETQDSAAPYHDWNERITAECYAPNGAARIVNAENRIVRILNNYGWISFNFGPTLLSWLKENAPRVYRMILDADLYSRRRFSGHGSAMAQVYNHIIMPLASRRDKITQIRWGIADFQSRFGRLPEGMWLAETAVDSESLDLLAAEGIRFVVLAPRQCARVRPLVVAAEAEAAWSETPNASVDTTQPYRVKLKDGRSIAIFFYDGPRSQAIAFEGLLNDGESFAKRLLSGFNDPSRPQLVHVATDGETYGHHHRYGEMALAFALRWISTGEHARITNYGEYLERFPPLSEAQIVENTSWSCAHGVERWRSNCGCNSGHPGWNQLWRQPLREALDWLRDTVAPLVRTLAEGLFTDLDRARNAYIQVVLDREKRDAFLSLYARQGLGPKQLQQALELMELERHALLMYTSCGWFFDEISGIETVQIIAYAARVLQLAARLFGEPGAALEAEFLRLLGEAKSNVPERKDGAAIYEESVKDMCVGLEQVAAHYAISSIFKAYGDQTDLFSYVIRRKSYEVVSSGRGRTVMGQAHICSNLTNEETTVCFAVMHFGDQNITAAVKPWNDADAPAYEEFVQQVRTAVIRADFPSVVRLFDRFFPGPSYSIQSLFRDEQLRIVDLILKSTMSEVEDSLINIYRDQSALLHFLSQSKLPRPAALSTAANFAINAGIRRALESEPVDAIEMRSYLGLARADGVTLDKQLLSYIADQKMKRAMIELQDEVDEGTESTTDLENALLVARTVSELPFELNLWQAQNIWYDIYRRMGQSCSIDPTAWCRRFFELGKLMRISVDELVIEEEPPHPAAQAHA</sequence>